<dbReference type="Proteomes" id="UP000620262">
    <property type="component" value="Unassembled WGS sequence"/>
</dbReference>
<keyword evidence="1" id="KW-0812">Transmembrane</keyword>
<accession>A0ABR9IRL2</accession>
<comment type="caution">
    <text evidence="2">The sequence shown here is derived from an EMBL/GenBank/DDBJ whole genome shotgun (WGS) entry which is preliminary data.</text>
</comment>
<dbReference type="EMBL" id="JADBEC010000001">
    <property type="protein sequence ID" value="MBE1505821.1"/>
    <property type="molecule type" value="Genomic_DNA"/>
</dbReference>
<name>A0ABR9IRL2_RHIVS</name>
<reference evidence="2 3" key="1">
    <citation type="submission" date="2020-10" db="EMBL/GenBank/DDBJ databases">
        <title>Sequencing the genomes of 1000 actinobacteria strains.</title>
        <authorList>
            <person name="Klenk H.-P."/>
        </authorList>
    </citation>
    <scope>NUCLEOTIDE SEQUENCE [LARGE SCALE GENOMIC DNA]</scope>
    <source>
        <strain evidence="2 3">DSM 7307</strain>
    </source>
</reference>
<gene>
    <name evidence="2" type="ORF">H4W29_003002</name>
</gene>
<keyword evidence="3" id="KW-1185">Reference proteome</keyword>
<keyword evidence="1" id="KW-1133">Transmembrane helix</keyword>
<dbReference type="RefSeq" id="WP_192729617.1">
    <property type="nucleotide sequence ID" value="NZ_BAAAVL010000005.1"/>
</dbReference>
<evidence type="ECO:0000256" key="1">
    <source>
        <dbReference type="SAM" id="Phobius"/>
    </source>
</evidence>
<keyword evidence="1" id="KW-0472">Membrane</keyword>
<feature type="transmembrane region" description="Helical" evidence="1">
    <location>
        <begin position="12"/>
        <end position="31"/>
    </location>
</feature>
<sequence>MRTKSEVSEMPIFPLFVIGTTMLAIILYLVASQALLPKPRGNRVYLPPAYGVSDDLPSAQETVTSSEFTFEKPRRILSQ</sequence>
<organism evidence="2 3">
    <name type="scientific">Rhizobium viscosum</name>
    <name type="common">Arthrobacter viscosus</name>
    <dbReference type="NCBI Taxonomy" id="1673"/>
    <lineage>
        <taxon>Bacteria</taxon>
        <taxon>Pseudomonadati</taxon>
        <taxon>Pseudomonadota</taxon>
        <taxon>Alphaproteobacteria</taxon>
        <taxon>Hyphomicrobiales</taxon>
        <taxon>Rhizobiaceae</taxon>
        <taxon>Rhizobium/Agrobacterium group</taxon>
        <taxon>Rhizobium</taxon>
    </lineage>
</organism>
<proteinExistence type="predicted"/>
<evidence type="ECO:0008006" key="4">
    <source>
        <dbReference type="Google" id="ProtNLM"/>
    </source>
</evidence>
<protein>
    <recommendedName>
        <fullName evidence="4">Exopeptide</fullName>
    </recommendedName>
</protein>
<evidence type="ECO:0000313" key="2">
    <source>
        <dbReference type="EMBL" id="MBE1505821.1"/>
    </source>
</evidence>
<evidence type="ECO:0000313" key="3">
    <source>
        <dbReference type="Proteomes" id="UP000620262"/>
    </source>
</evidence>